<evidence type="ECO:0000313" key="2">
    <source>
        <dbReference type="Proteomes" id="UP001385951"/>
    </source>
</evidence>
<dbReference type="EMBL" id="JASBNA010000012">
    <property type="protein sequence ID" value="KAK7687603.1"/>
    <property type="molecule type" value="Genomic_DNA"/>
</dbReference>
<dbReference type="Proteomes" id="UP001385951">
    <property type="component" value="Unassembled WGS sequence"/>
</dbReference>
<comment type="caution">
    <text evidence="1">The sequence shown here is derived from an EMBL/GenBank/DDBJ whole genome shotgun (WGS) entry which is preliminary data.</text>
</comment>
<reference evidence="1 2" key="1">
    <citation type="submission" date="2022-09" db="EMBL/GenBank/DDBJ databases">
        <authorList>
            <person name="Palmer J.M."/>
        </authorList>
    </citation>
    <scope>NUCLEOTIDE SEQUENCE [LARGE SCALE GENOMIC DNA]</scope>
    <source>
        <strain evidence="1 2">DSM 7382</strain>
    </source>
</reference>
<sequence>MLDAISNRCLRFEAQSTQLTTSLDKQSNIQPLAGTIGVIGLAVDKGSRAQRLSSSFSSTESSRRTSAPSSIWIRPVCKTSYST</sequence>
<dbReference type="AlphaFoldDB" id="A0AAW0GCD6"/>
<organism evidence="1 2">
    <name type="scientific">Cerrena zonata</name>
    <dbReference type="NCBI Taxonomy" id="2478898"/>
    <lineage>
        <taxon>Eukaryota</taxon>
        <taxon>Fungi</taxon>
        <taxon>Dikarya</taxon>
        <taxon>Basidiomycota</taxon>
        <taxon>Agaricomycotina</taxon>
        <taxon>Agaricomycetes</taxon>
        <taxon>Polyporales</taxon>
        <taxon>Cerrenaceae</taxon>
        <taxon>Cerrena</taxon>
    </lineage>
</organism>
<accession>A0AAW0GCD6</accession>
<keyword evidence="2" id="KW-1185">Reference proteome</keyword>
<name>A0AAW0GCD6_9APHY</name>
<evidence type="ECO:0000313" key="1">
    <source>
        <dbReference type="EMBL" id="KAK7687603.1"/>
    </source>
</evidence>
<gene>
    <name evidence="1" type="ORF">QCA50_008817</name>
</gene>
<proteinExistence type="predicted"/>
<protein>
    <submittedName>
        <fullName evidence="1">Uncharacterized protein</fullName>
    </submittedName>
</protein>